<feature type="region of interest" description="Disordered" evidence="1">
    <location>
        <begin position="127"/>
        <end position="172"/>
    </location>
</feature>
<dbReference type="Proteomes" id="UP001161325">
    <property type="component" value="Unassembled WGS sequence"/>
</dbReference>
<keyword evidence="3" id="KW-1185">Reference proteome</keyword>
<organism evidence="2 3">
    <name type="scientific">Roseisolibacter agri</name>
    <dbReference type="NCBI Taxonomy" id="2014610"/>
    <lineage>
        <taxon>Bacteria</taxon>
        <taxon>Pseudomonadati</taxon>
        <taxon>Gemmatimonadota</taxon>
        <taxon>Gemmatimonadia</taxon>
        <taxon>Gemmatimonadales</taxon>
        <taxon>Gemmatimonadaceae</taxon>
        <taxon>Roseisolibacter</taxon>
    </lineage>
</organism>
<gene>
    <name evidence="2" type="ORF">rosag_33960</name>
</gene>
<dbReference type="EMBL" id="BRXS01000005">
    <property type="protein sequence ID" value="GLC26883.1"/>
    <property type="molecule type" value="Genomic_DNA"/>
</dbReference>
<dbReference type="AlphaFoldDB" id="A0AA37QHE6"/>
<reference evidence="2" key="1">
    <citation type="submission" date="2022-08" db="EMBL/GenBank/DDBJ databases">
        <title>Draft genome sequencing of Roseisolibacter agri AW1220.</title>
        <authorList>
            <person name="Tobiishi Y."/>
            <person name="Tonouchi A."/>
        </authorList>
    </citation>
    <scope>NUCLEOTIDE SEQUENCE</scope>
    <source>
        <strain evidence="2">AW1220</strain>
    </source>
</reference>
<evidence type="ECO:0000313" key="3">
    <source>
        <dbReference type="Proteomes" id="UP001161325"/>
    </source>
</evidence>
<accession>A0AA37QHE6</accession>
<sequence>MADAPSQLPVALTFAGLAGAGPEGSAPTVMPADAGETLRAFFEAHPTVEFAQFELALNEAGDDLEFAAGTLHGEDGAPLREGREAHRAGEAFRRLLRHDPHLAALPVRLVVAMEGIEHTFRIMRDATGAARPAGQSTDADARAAARERRRLEAHDARWDQRDVLPPDDDHAA</sequence>
<protein>
    <submittedName>
        <fullName evidence="2">Uncharacterized protein</fullName>
    </submittedName>
</protein>
<comment type="caution">
    <text evidence="2">The sequence shown here is derived from an EMBL/GenBank/DDBJ whole genome shotgun (WGS) entry which is preliminary data.</text>
</comment>
<feature type="compositionally biased region" description="Basic and acidic residues" evidence="1">
    <location>
        <begin position="139"/>
        <end position="172"/>
    </location>
</feature>
<proteinExistence type="predicted"/>
<dbReference type="RefSeq" id="WP_284351333.1">
    <property type="nucleotide sequence ID" value="NZ_BRXS01000005.1"/>
</dbReference>
<evidence type="ECO:0000256" key="1">
    <source>
        <dbReference type="SAM" id="MobiDB-lite"/>
    </source>
</evidence>
<name>A0AA37QHE6_9BACT</name>
<evidence type="ECO:0000313" key="2">
    <source>
        <dbReference type="EMBL" id="GLC26883.1"/>
    </source>
</evidence>